<dbReference type="CDD" id="cd06173">
    <property type="entry name" value="MFS_MefA_like"/>
    <property type="match status" value="1"/>
</dbReference>
<feature type="transmembrane region" description="Helical" evidence="9">
    <location>
        <begin position="20"/>
        <end position="44"/>
    </location>
</feature>
<gene>
    <name evidence="11" type="ORF">VV02_05540</name>
</gene>
<dbReference type="PANTHER" id="PTHR23513">
    <property type="entry name" value="INTEGRAL MEMBRANE EFFLUX PROTEIN-RELATED"/>
    <property type="match status" value="1"/>
</dbReference>
<dbReference type="InterPro" id="IPR020846">
    <property type="entry name" value="MFS_dom"/>
</dbReference>
<feature type="transmembrane region" description="Helical" evidence="9">
    <location>
        <begin position="81"/>
        <end position="102"/>
    </location>
</feature>
<dbReference type="Pfam" id="PF07690">
    <property type="entry name" value="MFS_1"/>
    <property type="match status" value="1"/>
</dbReference>
<dbReference type="AlphaFoldDB" id="A0A0K1JFT4"/>
<evidence type="ECO:0000313" key="11">
    <source>
        <dbReference type="EMBL" id="AKU15455.1"/>
    </source>
</evidence>
<evidence type="ECO:0000256" key="4">
    <source>
        <dbReference type="ARBA" id="ARBA00022692"/>
    </source>
</evidence>
<dbReference type="GO" id="GO:0005886">
    <property type="term" value="C:plasma membrane"/>
    <property type="evidence" value="ECO:0007669"/>
    <property type="project" value="UniProtKB-SubCell"/>
</dbReference>
<evidence type="ECO:0000259" key="10">
    <source>
        <dbReference type="PROSITE" id="PS50850"/>
    </source>
</evidence>
<feature type="transmembrane region" description="Helical" evidence="9">
    <location>
        <begin position="376"/>
        <end position="396"/>
    </location>
</feature>
<feature type="transmembrane region" description="Helical" evidence="9">
    <location>
        <begin position="234"/>
        <end position="253"/>
    </location>
</feature>
<feature type="transmembrane region" description="Helical" evidence="9">
    <location>
        <begin position="108"/>
        <end position="130"/>
    </location>
</feature>
<dbReference type="InterPro" id="IPR036259">
    <property type="entry name" value="MFS_trans_sf"/>
</dbReference>
<keyword evidence="2" id="KW-0813">Transport</keyword>
<organism evidence="11 12">
    <name type="scientific">Luteipulveratus mongoliensis</name>
    <dbReference type="NCBI Taxonomy" id="571913"/>
    <lineage>
        <taxon>Bacteria</taxon>
        <taxon>Bacillati</taxon>
        <taxon>Actinomycetota</taxon>
        <taxon>Actinomycetes</taxon>
        <taxon>Micrococcales</taxon>
        <taxon>Dermacoccaceae</taxon>
        <taxon>Luteipulveratus</taxon>
    </lineage>
</organism>
<dbReference type="InterPro" id="IPR011701">
    <property type="entry name" value="MFS"/>
</dbReference>
<feature type="transmembrane region" description="Helical" evidence="9">
    <location>
        <begin position="293"/>
        <end position="311"/>
    </location>
</feature>
<proteinExistence type="inferred from homology"/>
<keyword evidence="3" id="KW-1003">Cell membrane</keyword>
<dbReference type="STRING" id="571913.VV02_05540"/>
<evidence type="ECO:0000256" key="3">
    <source>
        <dbReference type="ARBA" id="ARBA00022475"/>
    </source>
</evidence>
<evidence type="ECO:0000256" key="1">
    <source>
        <dbReference type="ARBA" id="ARBA00004429"/>
    </source>
</evidence>
<dbReference type="Proteomes" id="UP000066480">
    <property type="component" value="Chromosome"/>
</dbReference>
<dbReference type="Gene3D" id="1.20.1250.20">
    <property type="entry name" value="MFS general substrate transporter like domains"/>
    <property type="match status" value="1"/>
</dbReference>
<protein>
    <recommendedName>
        <fullName evidence="8">Multidrug efflux pump Tap</fullName>
    </recommendedName>
</protein>
<dbReference type="GO" id="GO:0022857">
    <property type="term" value="F:transmembrane transporter activity"/>
    <property type="evidence" value="ECO:0007669"/>
    <property type="project" value="InterPro"/>
</dbReference>
<keyword evidence="6 9" id="KW-0472">Membrane</keyword>
<feature type="domain" description="Major facilitator superfamily (MFS) profile" evidence="10">
    <location>
        <begin position="1"/>
        <end position="399"/>
    </location>
</feature>
<feature type="transmembrane region" description="Helical" evidence="9">
    <location>
        <begin position="259"/>
        <end position="281"/>
    </location>
</feature>
<dbReference type="PROSITE" id="PS50850">
    <property type="entry name" value="MFS"/>
    <property type="match status" value="1"/>
</dbReference>
<keyword evidence="4 9" id="KW-0812">Transmembrane</keyword>
<evidence type="ECO:0000313" key="12">
    <source>
        <dbReference type="Proteomes" id="UP000066480"/>
    </source>
</evidence>
<sequence>MSSDTGFDTSLWRNHDYMRWWTGSLFSTVGSSISVVALPLLIIFGDGSVLDAAFVGAAERLGSLTTQLLGGALADRCSRKVILVIGALIQCGLMSGITWSALTQGVNLPLLVVLSAGLGMASGIVSAAVMPSLRRIVPRSQLAARAVQEQGLNQVAQLVGGPVAGILFGLSRWVPFVADAVSFLLAAIANLGIKADLGPDRGDRSTRRPSMVADIRAGARIVVRDPFLRYTTGWVAVTNLVGSSVILLAIVLLKEHGATPHVIGLTNAAILSGGVIASLVTGRLIRAVSARRIFVVGNWAYVVTLAAVALTRAPWQLAIAAGLFVFASVPTASVWEAYTATLVPDHLFGRVGATTMFAAQSLTWLGTLLAGGLAEAFGTPVAIGCFAALLVPYAVANHRTRVLDVLREPIDRVPELTA</sequence>
<dbReference type="KEGG" id="lmoi:VV02_05540"/>
<feature type="transmembrane region" description="Helical" evidence="9">
    <location>
        <begin position="347"/>
        <end position="370"/>
    </location>
</feature>
<evidence type="ECO:0000256" key="7">
    <source>
        <dbReference type="ARBA" id="ARBA00038075"/>
    </source>
</evidence>
<evidence type="ECO:0000256" key="6">
    <source>
        <dbReference type="ARBA" id="ARBA00023136"/>
    </source>
</evidence>
<dbReference type="SUPFAM" id="SSF103473">
    <property type="entry name" value="MFS general substrate transporter"/>
    <property type="match status" value="1"/>
</dbReference>
<name>A0A0K1JFT4_9MICO</name>
<keyword evidence="12" id="KW-1185">Reference proteome</keyword>
<evidence type="ECO:0000256" key="8">
    <source>
        <dbReference type="ARBA" id="ARBA00040914"/>
    </source>
</evidence>
<comment type="similarity">
    <text evidence="7">Belongs to the major facilitator superfamily. Drug:H(+) antiporter-3 (DHA3) (TC 2.A.1.21) family.</text>
</comment>
<dbReference type="EMBL" id="CP011112">
    <property type="protein sequence ID" value="AKU15455.1"/>
    <property type="molecule type" value="Genomic_DNA"/>
</dbReference>
<dbReference type="RefSeq" id="WP_052590352.1">
    <property type="nucleotide sequence ID" value="NZ_CP011112.1"/>
</dbReference>
<comment type="subcellular location">
    <subcellularLocation>
        <location evidence="1">Cell inner membrane</location>
        <topology evidence="1">Multi-pass membrane protein</topology>
    </subcellularLocation>
</comment>
<reference evidence="11 12" key="1">
    <citation type="submission" date="2015-03" db="EMBL/GenBank/DDBJ databases">
        <title>Luteipulveratus halotolerans sp. nov., a novel actinobacterium (Dermacoccaceae) from Sarawak, Malaysia.</title>
        <authorList>
            <person name="Juboi H."/>
            <person name="Basik A."/>
            <person name="Shamsul S.S."/>
            <person name="Arnold P."/>
            <person name="Schmitt E.K."/>
            <person name="Sanglier J.-J."/>
            <person name="Yeo T."/>
        </authorList>
    </citation>
    <scope>NUCLEOTIDE SEQUENCE [LARGE SCALE GENOMIC DNA]</scope>
    <source>
        <strain evidence="11 12">MN07-A0370</strain>
    </source>
</reference>
<evidence type="ECO:0000256" key="2">
    <source>
        <dbReference type="ARBA" id="ARBA00022448"/>
    </source>
</evidence>
<feature type="transmembrane region" description="Helical" evidence="9">
    <location>
        <begin position="317"/>
        <end position="335"/>
    </location>
</feature>
<evidence type="ECO:0000256" key="9">
    <source>
        <dbReference type="SAM" id="Phobius"/>
    </source>
</evidence>
<evidence type="ECO:0000256" key="5">
    <source>
        <dbReference type="ARBA" id="ARBA00022989"/>
    </source>
</evidence>
<keyword evidence="5 9" id="KW-1133">Transmembrane helix</keyword>
<accession>A0A0K1JFT4</accession>
<dbReference type="PANTHER" id="PTHR23513:SF9">
    <property type="entry name" value="ENTEROBACTIN EXPORTER ENTS"/>
    <property type="match status" value="1"/>
</dbReference>